<proteinExistence type="predicted"/>
<dbReference type="EMBL" id="KZ293720">
    <property type="protein sequence ID" value="PBK82254.1"/>
    <property type="molecule type" value="Genomic_DNA"/>
</dbReference>
<name>A0A2H3CLL6_ARMGA</name>
<organism evidence="1 2">
    <name type="scientific">Armillaria gallica</name>
    <name type="common">Bulbous honey fungus</name>
    <name type="synonym">Armillaria bulbosa</name>
    <dbReference type="NCBI Taxonomy" id="47427"/>
    <lineage>
        <taxon>Eukaryota</taxon>
        <taxon>Fungi</taxon>
        <taxon>Dikarya</taxon>
        <taxon>Basidiomycota</taxon>
        <taxon>Agaricomycotina</taxon>
        <taxon>Agaricomycetes</taxon>
        <taxon>Agaricomycetidae</taxon>
        <taxon>Agaricales</taxon>
        <taxon>Marasmiineae</taxon>
        <taxon>Physalacriaceae</taxon>
        <taxon>Armillaria</taxon>
    </lineage>
</organism>
<dbReference type="InParanoid" id="A0A2H3CLL6"/>
<dbReference type="Proteomes" id="UP000217790">
    <property type="component" value="Unassembled WGS sequence"/>
</dbReference>
<sequence length="216" mass="24500">MGLFSSMTSWWKKVVTQANPSLDFWSAQTGHWPQLVCMIRVYMWYAVVQGHHRKSYIILQIDLSIIDHISPPSQRPPTCQYVLRRTLASQVRRHDPAAAAEGPCRIWFLLNTHTVHSSSCCCISSPNQGDIYLKSLLSPSSFLELALRLIIQCFAFCLTPTLRYWSPIALPPRCTIHTKPGFCLHNSGLAMTTLALRQVAQQNFIPKESNLTCIRS</sequence>
<gene>
    <name evidence="1" type="ORF">ARMGADRAFT_741426</name>
</gene>
<protein>
    <submittedName>
        <fullName evidence="1">Uncharacterized protein</fullName>
    </submittedName>
</protein>
<dbReference type="AlphaFoldDB" id="A0A2H3CLL6"/>
<keyword evidence="2" id="KW-1185">Reference proteome</keyword>
<reference evidence="2" key="1">
    <citation type="journal article" date="2017" name="Nat. Ecol. Evol.">
        <title>Genome expansion and lineage-specific genetic innovations in the forest pathogenic fungi Armillaria.</title>
        <authorList>
            <person name="Sipos G."/>
            <person name="Prasanna A.N."/>
            <person name="Walter M.C."/>
            <person name="O'Connor E."/>
            <person name="Balint B."/>
            <person name="Krizsan K."/>
            <person name="Kiss B."/>
            <person name="Hess J."/>
            <person name="Varga T."/>
            <person name="Slot J."/>
            <person name="Riley R."/>
            <person name="Boka B."/>
            <person name="Rigling D."/>
            <person name="Barry K."/>
            <person name="Lee J."/>
            <person name="Mihaltcheva S."/>
            <person name="LaButti K."/>
            <person name="Lipzen A."/>
            <person name="Waldron R."/>
            <person name="Moloney N.M."/>
            <person name="Sperisen C."/>
            <person name="Kredics L."/>
            <person name="Vagvoelgyi C."/>
            <person name="Patrignani A."/>
            <person name="Fitzpatrick D."/>
            <person name="Nagy I."/>
            <person name="Doyle S."/>
            <person name="Anderson J.B."/>
            <person name="Grigoriev I.V."/>
            <person name="Gueldener U."/>
            <person name="Muensterkoetter M."/>
            <person name="Nagy L.G."/>
        </authorList>
    </citation>
    <scope>NUCLEOTIDE SEQUENCE [LARGE SCALE GENOMIC DNA]</scope>
    <source>
        <strain evidence="2">Ar21-2</strain>
    </source>
</reference>
<evidence type="ECO:0000313" key="2">
    <source>
        <dbReference type="Proteomes" id="UP000217790"/>
    </source>
</evidence>
<evidence type="ECO:0000313" key="1">
    <source>
        <dbReference type="EMBL" id="PBK82254.1"/>
    </source>
</evidence>
<accession>A0A2H3CLL6</accession>